<dbReference type="OrthoDB" id="573467at2"/>
<organism evidence="1 2">
    <name type="scientific">Caballeronia humi</name>
    <dbReference type="NCBI Taxonomy" id="326474"/>
    <lineage>
        <taxon>Bacteria</taxon>
        <taxon>Pseudomonadati</taxon>
        <taxon>Pseudomonadota</taxon>
        <taxon>Betaproteobacteria</taxon>
        <taxon>Burkholderiales</taxon>
        <taxon>Burkholderiaceae</taxon>
        <taxon>Caballeronia</taxon>
    </lineage>
</organism>
<evidence type="ECO:0000313" key="1">
    <source>
        <dbReference type="EMBL" id="SAL32262.1"/>
    </source>
</evidence>
<keyword evidence="2" id="KW-1185">Reference proteome</keyword>
<name>A0A158GJQ1_9BURK</name>
<proteinExistence type="predicted"/>
<gene>
    <name evidence="1" type="ORF">AWB65_02111</name>
</gene>
<evidence type="ECO:0008006" key="3">
    <source>
        <dbReference type="Google" id="ProtNLM"/>
    </source>
</evidence>
<comment type="caution">
    <text evidence="1">The sequence shown here is derived from an EMBL/GenBank/DDBJ whole genome shotgun (WGS) entry which is preliminary data.</text>
</comment>
<dbReference type="EMBL" id="FCNW02000007">
    <property type="protein sequence ID" value="SAL32262.1"/>
    <property type="molecule type" value="Genomic_DNA"/>
</dbReference>
<evidence type="ECO:0000313" key="2">
    <source>
        <dbReference type="Proteomes" id="UP000054977"/>
    </source>
</evidence>
<dbReference type="AlphaFoldDB" id="A0A158GJQ1"/>
<accession>A0A158GJQ1</accession>
<sequence>MNLEDRIVRSISLRKGTVVLRSELAPLGSAAQITRVLAQLLEKGKLVRVSKGVFAKTRVNKFTGTLTVAGSLENIASETFRKLGIPVRPGRLIREYNERKTTQIPVELVADTGKRRISRKIEVAGLMVKYENDRTRTAQ</sequence>
<dbReference type="Proteomes" id="UP000054977">
    <property type="component" value="Unassembled WGS sequence"/>
</dbReference>
<dbReference type="STRING" id="326474.AWB65_02111"/>
<protein>
    <recommendedName>
        <fullName evidence="3">S-adenosylhomocysteine hydrolase</fullName>
    </recommendedName>
</protein>
<dbReference type="RefSeq" id="WP_087667144.1">
    <property type="nucleotide sequence ID" value="NZ_FCNW02000007.1"/>
</dbReference>
<dbReference type="InterPro" id="IPR045738">
    <property type="entry name" value="DUF6088"/>
</dbReference>
<dbReference type="Pfam" id="PF19570">
    <property type="entry name" value="DUF6088"/>
    <property type="match status" value="1"/>
</dbReference>
<reference evidence="1" key="1">
    <citation type="submission" date="2016-01" db="EMBL/GenBank/DDBJ databases">
        <authorList>
            <person name="Peeters C."/>
        </authorList>
    </citation>
    <scope>NUCLEOTIDE SEQUENCE [LARGE SCALE GENOMIC DNA]</scope>
    <source>
        <strain evidence="1">LMG 22934</strain>
    </source>
</reference>